<sequence>MFNKKSVIKYCKKKPVRALFYFYLIICFISELAQETAVGETVSGLLSLVFLGMIGYGVFRLYSKLYTWMTKKSFKLIQEIYEVDKMDGFQFENFLGPLFESQGYSAMVTQGTGDFGADLILRRKGKKIAVQAKRYSSNIGISAVQQAVAAKGYYKAEFAMVVTNQYFTPAAVKLADVNNVRLINRDELTYMIAKARKKGKKEEEVLDIL</sequence>
<keyword evidence="1" id="KW-0472">Membrane</keyword>
<keyword evidence="1" id="KW-0812">Transmembrane</keyword>
<dbReference type="Gene3D" id="3.40.1350.10">
    <property type="match status" value="1"/>
</dbReference>
<reference evidence="3" key="1">
    <citation type="submission" date="2023-06" db="EMBL/GenBank/DDBJ databases">
        <title>Comparative genomics of Bacillaceae isolates and their secondary metabolite potential.</title>
        <authorList>
            <person name="Song L."/>
            <person name="Nielsen L.J."/>
            <person name="Mohite O."/>
            <person name="Xu X."/>
            <person name="Weber T."/>
            <person name="Kovacs A.T."/>
        </authorList>
    </citation>
    <scope>NUCLEOTIDE SEQUENCE</scope>
    <source>
        <strain evidence="3">D8_B_37</strain>
    </source>
</reference>
<dbReference type="Proteomes" id="UP001234602">
    <property type="component" value="Unassembled WGS sequence"/>
</dbReference>
<keyword evidence="3" id="KW-0255">Endonuclease</keyword>
<dbReference type="PANTHER" id="PTHR30015:SF6">
    <property type="entry name" value="SLL1429 PROTEIN"/>
    <property type="match status" value="1"/>
</dbReference>
<evidence type="ECO:0000313" key="3">
    <source>
        <dbReference type="EMBL" id="MDM5450963.1"/>
    </source>
</evidence>
<dbReference type="InterPro" id="IPR011335">
    <property type="entry name" value="Restrct_endonuc-II-like"/>
</dbReference>
<dbReference type="RefSeq" id="WP_289319142.1">
    <property type="nucleotide sequence ID" value="NZ_JAUCEY010000007.1"/>
</dbReference>
<feature type="transmembrane region" description="Helical" evidence="1">
    <location>
        <begin position="43"/>
        <end position="62"/>
    </location>
</feature>
<evidence type="ECO:0000313" key="4">
    <source>
        <dbReference type="Proteomes" id="UP001234602"/>
    </source>
</evidence>
<dbReference type="Pfam" id="PF04471">
    <property type="entry name" value="Mrr_cat"/>
    <property type="match status" value="1"/>
</dbReference>
<dbReference type="InterPro" id="IPR052906">
    <property type="entry name" value="Type_IV_Methyl-Rstrct_Enzyme"/>
</dbReference>
<name>A0AAW7I4S3_9BACI</name>
<accession>A0AAW7I4S3</accession>
<protein>
    <submittedName>
        <fullName evidence="3">Restriction endonuclease</fullName>
    </submittedName>
</protein>
<comment type="caution">
    <text evidence="3">The sequence shown here is derived from an EMBL/GenBank/DDBJ whole genome shotgun (WGS) entry which is preliminary data.</text>
</comment>
<dbReference type="GO" id="GO:0015666">
    <property type="term" value="F:restriction endodeoxyribonuclease activity"/>
    <property type="evidence" value="ECO:0007669"/>
    <property type="project" value="TreeGrafter"/>
</dbReference>
<dbReference type="InterPro" id="IPR007560">
    <property type="entry name" value="Restrct_endonuc_IV_Mrr"/>
</dbReference>
<dbReference type="SUPFAM" id="SSF52980">
    <property type="entry name" value="Restriction endonuclease-like"/>
    <property type="match status" value="1"/>
</dbReference>
<gene>
    <name evidence="3" type="ORF">QUF89_01675</name>
</gene>
<keyword evidence="3" id="KW-0378">Hydrolase</keyword>
<keyword evidence="1" id="KW-1133">Transmembrane helix</keyword>
<proteinExistence type="predicted"/>
<evidence type="ECO:0000259" key="2">
    <source>
        <dbReference type="Pfam" id="PF04471"/>
    </source>
</evidence>
<evidence type="ECO:0000256" key="1">
    <source>
        <dbReference type="SAM" id="Phobius"/>
    </source>
</evidence>
<dbReference type="AlphaFoldDB" id="A0AAW7I4S3"/>
<organism evidence="3 4">
    <name type="scientific">Peribacillus simplex</name>
    <dbReference type="NCBI Taxonomy" id="1478"/>
    <lineage>
        <taxon>Bacteria</taxon>
        <taxon>Bacillati</taxon>
        <taxon>Bacillota</taxon>
        <taxon>Bacilli</taxon>
        <taxon>Bacillales</taxon>
        <taxon>Bacillaceae</taxon>
        <taxon>Peribacillus</taxon>
    </lineage>
</organism>
<keyword evidence="3" id="KW-0540">Nuclease</keyword>
<feature type="domain" description="Restriction endonuclease type IV Mrr" evidence="2">
    <location>
        <begin position="83"/>
        <end position="192"/>
    </location>
</feature>
<dbReference type="GO" id="GO:0009307">
    <property type="term" value="P:DNA restriction-modification system"/>
    <property type="evidence" value="ECO:0007669"/>
    <property type="project" value="InterPro"/>
</dbReference>
<dbReference type="InterPro" id="IPR011856">
    <property type="entry name" value="tRNA_endonuc-like_dom_sf"/>
</dbReference>
<dbReference type="GO" id="GO:0003677">
    <property type="term" value="F:DNA binding"/>
    <property type="evidence" value="ECO:0007669"/>
    <property type="project" value="InterPro"/>
</dbReference>
<dbReference type="PANTHER" id="PTHR30015">
    <property type="entry name" value="MRR RESTRICTION SYSTEM PROTEIN"/>
    <property type="match status" value="1"/>
</dbReference>
<dbReference type="EMBL" id="JAUCEY010000007">
    <property type="protein sequence ID" value="MDM5450963.1"/>
    <property type="molecule type" value="Genomic_DNA"/>
</dbReference>